<name>A0A545SKQ6_9GAMM</name>
<dbReference type="OrthoDB" id="5391994at2"/>
<dbReference type="GO" id="GO:0015074">
    <property type="term" value="P:DNA integration"/>
    <property type="evidence" value="ECO:0007669"/>
    <property type="project" value="InterPro"/>
</dbReference>
<keyword evidence="1" id="KW-0238">DNA-binding</keyword>
<feature type="domain" description="Min27-like integrase DNA-binding" evidence="3">
    <location>
        <begin position="4"/>
        <end position="55"/>
    </location>
</feature>
<dbReference type="InterPro" id="IPR011010">
    <property type="entry name" value="DNA_brk_join_enz"/>
</dbReference>
<dbReference type="Gene3D" id="1.10.150.130">
    <property type="match status" value="1"/>
</dbReference>
<accession>A0A545SKQ6</accession>
<dbReference type="SUPFAM" id="SSF56349">
    <property type="entry name" value="DNA breaking-rejoining enzymes"/>
    <property type="match status" value="1"/>
</dbReference>
<dbReference type="Gene3D" id="1.10.443.10">
    <property type="entry name" value="Intergrase catalytic core"/>
    <property type="match status" value="1"/>
</dbReference>
<comment type="caution">
    <text evidence="4">The sequence shown here is derived from an EMBL/GenBank/DDBJ whole genome shotgun (WGS) entry which is preliminary data.</text>
</comment>
<proteinExistence type="predicted"/>
<dbReference type="EMBL" id="VHSG01000078">
    <property type="protein sequence ID" value="TQV65565.1"/>
    <property type="molecule type" value="Genomic_DNA"/>
</dbReference>
<protein>
    <submittedName>
        <fullName evidence="4">DUF3596 domain-containing protein</fullName>
    </submittedName>
</protein>
<dbReference type="AlphaFoldDB" id="A0A545SKQ6"/>
<evidence type="ECO:0000256" key="2">
    <source>
        <dbReference type="ARBA" id="ARBA00023172"/>
    </source>
</evidence>
<keyword evidence="2" id="KW-0233">DNA recombination</keyword>
<dbReference type="InterPro" id="IPR010998">
    <property type="entry name" value="Integrase_recombinase_N"/>
</dbReference>
<evidence type="ECO:0000313" key="5">
    <source>
        <dbReference type="Proteomes" id="UP000319732"/>
    </source>
</evidence>
<dbReference type="GO" id="GO:0003677">
    <property type="term" value="F:DNA binding"/>
    <property type="evidence" value="ECO:0007669"/>
    <property type="project" value="UniProtKB-KW"/>
</dbReference>
<evidence type="ECO:0000259" key="3">
    <source>
        <dbReference type="Pfam" id="PF12167"/>
    </source>
</evidence>
<evidence type="ECO:0000313" key="4">
    <source>
        <dbReference type="EMBL" id="TQV65565.1"/>
    </source>
</evidence>
<organism evidence="4 5">
    <name type="scientific">Exilibacterium tricleocarpae</name>
    <dbReference type="NCBI Taxonomy" id="2591008"/>
    <lineage>
        <taxon>Bacteria</taxon>
        <taxon>Pseudomonadati</taxon>
        <taxon>Pseudomonadota</taxon>
        <taxon>Gammaproteobacteria</taxon>
        <taxon>Cellvibrionales</taxon>
        <taxon>Cellvibrionaceae</taxon>
        <taxon>Exilibacterium</taxon>
    </lineage>
</organism>
<keyword evidence="5" id="KW-1185">Reference proteome</keyword>
<dbReference type="InterPro" id="IPR022000">
    <property type="entry name" value="Min27-like_integrase_DNA_bind"/>
</dbReference>
<dbReference type="Pfam" id="PF12167">
    <property type="entry name" value="Arm-DNA-bind_2"/>
    <property type="match status" value="1"/>
</dbReference>
<gene>
    <name evidence="4" type="ORF">FKG94_28585</name>
</gene>
<evidence type="ECO:0000256" key="1">
    <source>
        <dbReference type="ARBA" id="ARBA00023125"/>
    </source>
</evidence>
<dbReference type="RefSeq" id="WP_142930359.1">
    <property type="nucleotide sequence ID" value="NZ_ML660153.1"/>
</dbReference>
<dbReference type="Proteomes" id="UP000319732">
    <property type="component" value="Unassembled WGS sequence"/>
</dbReference>
<dbReference type="GO" id="GO:0006310">
    <property type="term" value="P:DNA recombination"/>
    <property type="evidence" value="ECO:0007669"/>
    <property type="project" value="UniProtKB-KW"/>
</dbReference>
<sequence>MDYPTGVRPHGNHIEISYQYKGRRYFETVAKKPNKTNLAYAAKLRQQRIDRLRLGLEAHEQNAPTFFELAEDYLKNLDAAHSTVLSYRHALNKYWLPALAPIPVDAIKFRDLKRIDNAIDWPSGKTRKNCIVPLRQVFAQAVDDLWIEYNPAANFRNTKHQKPPLNPFTAKEKAAILNALQGQAKVFFTLAFETGARTGELLCLTWADYQQASLAINKSIVRRRIKPSTKTNKARAYSGEDEHLFRANVNT</sequence>
<reference evidence="4 5" key="1">
    <citation type="submission" date="2019-06" db="EMBL/GenBank/DDBJ databases">
        <title>Whole genome sequence for Cellvibrionaceae sp. R142.</title>
        <authorList>
            <person name="Wang G."/>
        </authorList>
    </citation>
    <scope>NUCLEOTIDE SEQUENCE [LARGE SCALE GENOMIC DNA]</scope>
    <source>
        <strain evidence="4 5">R142</strain>
    </source>
</reference>
<dbReference type="InterPro" id="IPR013762">
    <property type="entry name" value="Integrase-like_cat_sf"/>
</dbReference>